<evidence type="ECO:0000313" key="3">
    <source>
        <dbReference type="Proteomes" id="UP000252792"/>
    </source>
</evidence>
<feature type="region of interest" description="Disordered" evidence="1">
    <location>
        <begin position="1"/>
        <end position="29"/>
    </location>
</feature>
<accession>A0A366IZM0</accession>
<dbReference type="AlphaFoldDB" id="A0A366IZM0"/>
<dbReference type="Proteomes" id="UP000252792">
    <property type="component" value="Unassembled WGS sequence"/>
</dbReference>
<gene>
    <name evidence="2" type="ORF">DFP80_11591</name>
</gene>
<name>A0A366IZM0_9GAMM</name>
<comment type="caution">
    <text evidence="2">The sequence shown here is derived from an EMBL/GenBank/DDBJ whole genome shotgun (WGS) entry which is preliminary data.</text>
</comment>
<protein>
    <submittedName>
        <fullName evidence="2">Uncharacterized protein</fullName>
    </submittedName>
</protein>
<evidence type="ECO:0000256" key="1">
    <source>
        <dbReference type="SAM" id="MobiDB-lite"/>
    </source>
</evidence>
<organism evidence="2 3">
    <name type="scientific">Marinomonas rhizomae</name>
    <dbReference type="NCBI Taxonomy" id="491948"/>
    <lineage>
        <taxon>Bacteria</taxon>
        <taxon>Pseudomonadati</taxon>
        <taxon>Pseudomonadota</taxon>
        <taxon>Gammaproteobacteria</taxon>
        <taxon>Oceanospirillales</taxon>
        <taxon>Oceanospirillaceae</taxon>
        <taxon>Marinomonas</taxon>
    </lineage>
</organism>
<keyword evidence="3" id="KW-1185">Reference proteome</keyword>
<sequence>MITSPVSELPTYKQSSDLGASEMLHLRTT</sequence>
<feature type="compositionally biased region" description="Polar residues" evidence="1">
    <location>
        <begin position="1"/>
        <end position="18"/>
    </location>
</feature>
<proteinExistence type="predicted"/>
<reference evidence="2 3" key="1">
    <citation type="submission" date="2018-06" db="EMBL/GenBank/DDBJ databases">
        <title>Genomic Encyclopedia of Type Strains, Phase III (KMG-III): the genomes of soil and plant-associated and newly described type strains.</title>
        <authorList>
            <person name="Whitman W."/>
        </authorList>
    </citation>
    <scope>NUCLEOTIDE SEQUENCE [LARGE SCALE GENOMIC DNA]</scope>
    <source>
        <strain evidence="2 3">CECT 7377</strain>
    </source>
</reference>
<dbReference type="EMBL" id="QNSE01000015">
    <property type="protein sequence ID" value="RBP79158.1"/>
    <property type="molecule type" value="Genomic_DNA"/>
</dbReference>
<evidence type="ECO:0000313" key="2">
    <source>
        <dbReference type="EMBL" id="RBP79158.1"/>
    </source>
</evidence>